<reference evidence="13 14" key="1">
    <citation type="submission" date="2021-02" db="EMBL/GenBank/DDBJ databases">
        <title>Safari Cat Assemblies.</title>
        <authorList>
            <person name="Bredemeyer K.R."/>
            <person name="Murphy W.J."/>
        </authorList>
    </citation>
    <scope>NUCLEOTIDE SEQUENCE [LARGE SCALE GENOMIC DNA]</scope>
</reference>
<feature type="region of interest" description="Disordered" evidence="10">
    <location>
        <begin position="649"/>
        <end position="678"/>
    </location>
</feature>
<dbReference type="Gene3D" id="3.30.505.10">
    <property type="entry name" value="SH2 domain"/>
    <property type="match status" value="2"/>
</dbReference>
<dbReference type="PROSITE" id="PS50011">
    <property type="entry name" value="PROTEIN_KINASE_DOM"/>
    <property type="match status" value="1"/>
</dbReference>
<dbReference type="InterPro" id="IPR020635">
    <property type="entry name" value="Tyr_kinase_cat_dom"/>
</dbReference>
<dbReference type="InterPro" id="IPR011009">
    <property type="entry name" value="Kinase-like_dom_sf"/>
</dbReference>
<dbReference type="Ensembl" id="ENSFCTT00005022245.1">
    <property type="protein sequence ID" value="ENSFCTP00005014525.1"/>
    <property type="gene ID" value="ENSFCTG00005008007.1"/>
</dbReference>
<dbReference type="CDD" id="cd09938">
    <property type="entry name" value="SH2_N-SH2_Zap70_Syk_like"/>
    <property type="match status" value="1"/>
</dbReference>
<keyword evidence="3 9" id="KW-0418">Kinase</keyword>
<evidence type="ECO:0000256" key="1">
    <source>
        <dbReference type="ARBA" id="ARBA00022679"/>
    </source>
</evidence>
<dbReference type="InterPro" id="IPR035838">
    <property type="entry name" value="SYK/ZAP-70_N_SH2"/>
</dbReference>
<dbReference type="Gene3D" id="3.30.200.20">
    <property type="entry name" value="Phosphorylase Kinase, domain 1"/>
    <property type="match status" value="1"/>
</dbReference>
<dbReference type="InterPro" id="IPR017441">
    <property type="entry name" value="Protein_kinase_ATP_BS"/>
</dbReference>
<keyword evidence="7" id="KW-0727">SH2 domain</keyword>
<sequence>MAGGVAADNANHLPFFFGNITREEAEDYLVQGGMSDGLYLLRQSRNYLGGFALSVAHGRKAHHYTIERELNGTYAIAGGRAHGSPAELCHYHSQECDGLVCLLKKPFHRPPGVQPKTGPFEDLKESLIREYVRQTWNLQGQALEQAIISQKPQLEKLIATTAHEKMPWFHGKISRVESEQIVLIGSKTNGKFLIRDRNDNGSYALCLLHEGKVLHYRIDKDKTGKLSIPDGKKFDTLWQLVEHYSYKADGLLRVLTVPCQKIGGQTGNINFGARAPLPGPHPATWSAGGIISRIKSYSFPKPGHRKASTSQGSRPESAVTFNPYEPDRGPWPTDRDAQREALPMDTEVYESPYADPEEIRPKEVYLDRKLLTLEDNELGSGNFGTVKKGYYQMKKVVKTVAVKILKNEANDPALKDELLAEANVMQQLDNPYIVRMIGICEAESWMLVMEMAELGPLNKYLQQNRHVKDKNIIELVHQVSMGMKYLEESNFVHRDLAARNVLLVTQHYAKISDFGLSKALRADENYYKAQTHGKWPVKWYAPECINYYKFSSKSDVWSFGVLMWEAFSYGQKPYRGGEQARIRSRGTASTQLLLRRGQLTAPRPPWPPWEQTRGHSKASPVRGFREFPPASAARGAGLVWSTPVTVVPKACPRTHPPQSSPYRESPGRRTAGSEGPGKDPFVFLVCAV</sequence>
<organism evidence="13 14">
    <name type="scientific">Felis catus</name>
    <name type="common">Cat</name>
    <name type="synonym">Felis silvestris catus</name>
    <dbReference type="NCBI Taxonomy" id="9685"/>
    <lineage>
        <taxon>Eukaryota</taxon>
        <taxon>Metazoa</taxon>
        <taxon>Chordata</taxon>
        <taxon>Craniata</taxon>
        <taxon>Vertebrata</taxon>
        <taxon>Euteleostomi</taxon>
        <taxon>Mammalia</taxon>
        <taxon>Eutheria</taxon>
        <taxon>Laurasiatheria</taxon>
        <taxon>Carnivora</taxon>
        <taxon>Feliformia</taxon>
        <taxon>Felidae</taxon>
        <taxon>Felinae</taxon>
        <taxon>Felis</taxon>
    </lineage>
</organism>
<dbReference type="SUPFAM" id="SSF56112">
    <property type="entry name" value="Protein kinase-like (PK-like)"/>
    <property type="match status" value="1"/>
</dbReference>
<evidence type="ECO:0000313" key="14">
    <source>
        <dbReference type="Proteomes" id="UP000823872"/>
    </source>
</evidence>
<keyword evidence="2 8" id="KW-0547">Nucleotide-binding</keyword>
<dbReference type="SMART" id="SM00252">
    <property type="entry name" value="SH2"/>
    <property type="match status" value="2"/>
</dbReference>
<feature type="region of interest" description="Disordered" evidence="10">
    <location>
        <begin position="301"/>
        <end position="336"/>
    </location>
</feature>
<dbReference type="InterPro" id="IPR050198">
    <property type="entry name" value="Non-receptor_tyrosine_kinases"/>
</dbReference>
<name>A0ABI7WW40_FELCA</name>
<dbReference type="PROSITE" id="PS50001">
    <property type="entry name" value="SH2"/>
    <property type="match status" value="2"/>
</dbReference>
<dbReference type="PROSITE" id="PS00109">
    <property type="entry name" value="PROTEIN_KINASE_TYR"/>
    <property type="match status" value="1"/>
</dbReference>
<dbReference type="CDD" id="cd10401">
    <property type="entry name" value="SH2_C-SH2_Syk_like"/>
    <property type="match status" value="1"/>
</dbReference>
<accession>A0ABI7WW40</accession>
<proteinExistence type="inferred from homology"/>
<evidence type="ECO:0000256" key="2">
    <source>
        <dbReference type="ARBA" id="ARBA00022741"/>
    </source>
</evidence>
<dbReference type="PROSITE" id="PS00107">
    <property type="entry name" value="PROTEIN_KINASE_ATP"/>
    <property type="match status" value="1"/>
</dbReference>
<evidence type="ECO:0000259" key="11">
    <source>
        <dbReference type="PROSITE" id="PS50001"/>
    </source>
</evidence>
<evidence type="ECO:0000259" key="12">
    <source>
        <dbReference type="PROSITE" id="PS50011"/>
    </source>
</evidence>
<dbReference type="InterPro" id="IPR008266">
    <property type="entry name" value="Tyr_kinase_AS"/>
</dbReference>
<feature type="region of interest" description="Disordered" evidence="10">
    <location>
        <begin position="596"/>
        <end position="621"/>
    </location>
</feature>
<comment type="catalytic activity">
    <reaction evidence="6 9">
        <text>L-tyrosyl-[protein] + ATP = O-phospho-L-tyrosyl-[protein] + ADP + H(+)</text>
        <dbReference type="Rhea" id="RHEA:10596"/>
        <dbReference type="Rhea" id="RHEA-COMP:10136"/>
        <dbReference type="Rhea" id="RHEA-COMP:20101"/>
        <dbReference type="ChEBI" id="CHEBI:15378"/>
        <dbReference type="ChEBI" id="CHEBI:30616"/>
        <dbReference type="ChEBI" id="CHEBI:46858"/>
        <dbReference type="ChEBI" id="CHEBI:61978"/>
        <dbReference type="ChEBI" id="CHEBI:456216"/>
        <dbReference type="EC" id="2.7.10.2"/>
    </reaction>
</comment>
<dbReference type="InterPro" id="IPR000980">
    <property type="entry name" value="SH2"/>
</dbReference>
<dbReference type="EC" id="2.7.10.2" evidence="9"/>
<gene>
    <name evidence="13" type="primary">SYK</name>
</gene>
<comment type="similarity">
    <text evidence="9">Belongs to the protein kinase superfamily. Tyr protein kinase family.</text>
</comment>
<evidence type="ECO:0000256" key="3">
    <source>
        <dbReference type="ARBA" id="ARBA00022777"/>
    </source>
</evidence>
<dbReference type="SUPFAM" id="SSF55550">
    <property type="entry name" value="SH2 domain"/>
    <property type="match status" value="2"/>
</dbReference>
<keyword evidence="1 9" id="KW-0808">Transferase</keyword>
<dbReference type="Gene3D" id="1.10.930.10">
    <property type="entry name" value="Syk Kinase, Chain A, domain 2"/>
    <property type="match status" value="1"/>
</dbReference>
<dbReference type="InterPro" id="IPR023420">
    <property type="entry name" value="Kinase_SYK/ZAP-70_inter-SH2_sf"/>
</dbReference>
<dbReference type="Gene3D" id="1.10.510.10">
    <property type="entry name" value="Transferase(Phosphotransferase) domain 1"/>
    <property type="match status" value="1"/>
</dbReference>
<evidence type="ECO:0000256" key="4">
    <source>
        <dbReference type="ARBA" id="ARBA00022840"/>
    </source>
</evidence>
<feature type="compositionally biased region" description="Basic and acidic residues" evidence="10">
    <location>
        <begin position="325"/>
        <end position="336"/>
    </location>
</feature>
<dbReference type="GeneTree" id="ENSGT00940000159053"/>
<keyword evidence="4 8" id="KW-0067">ATP-binding</keyword>
<evidence type="ECO:0000313" key="13">
    <source>
        <dbReference type="Ensembl" id="ENSFCTP00005014525.1"/>
    </source>
</evidence>
<dbReference type="Proteomes" id="UP000823872">
    <property type="component" value="Chromosome D4"/>
</dbReference>
<dbReference type="SMART" id="SM00219">
    <property type="entry name" value="TyrKc"/>
    <property type="match status" value="1"/>
</dbReference>
<feature type="domain" description="Protein kinase" evidence="12">
    <location>
        <begin position="372"/>
        <end position="682"/>
    </location>
</feature>
<dbReference type="Pfam" id="PF07714">
    <property type="entry name" value="PK_Tyr_Ser-Thr"/>
    <property type="match status" value="1"/>
</dbReference>
<dbReference type="PANTHER" id="PTHR24418">
    <property type="entry name" value="TYROSINE-PROTEIN KINASE"/>
    <property type="match status" value="1"/>
</dbReference>
<feature type="domain" description="SH2" evidence="11">
    <location>
        <begin position="15"/>
        <end position="107"/>
    </location>
</feature>
<dbReference type="Pfam" id="PF00017">
    <property type="entry name" value="SH2"/>
    <property type="match status" value="2"/>
</dbReference>
<dbReference type="InterPro" id="IPR000719">
    <property type="entry name" value="Prot_kinase_dom"/>
</dbReference>
<feature type="domain" description="SH2" evidence="11">
    <location>
        <begin position="168"/>
        <end position="259"/>
    </location>
</feature>
<dbReference type="InterPro" id="IPR001245">
    <property type="entry name" value="Ser-Thr/Tyr_kinase_cat_dom"/>
</dbReference>
<evidence type="ECO:0000256" key="7">
    <source>
        <dbReference type="PROSITE-ProRule" id="PRU00191"/>
    </source>
</evidence>
<evidence type="ECO:0000256" key="8">
    <source>
        <dbReference type="PROSITE-ProRule" id="PRU10141"/>
    </source>
</evidence>
<evidence type="ECO:0000256" key="5">
    <source>
        <dbReference type="ARBA" id="ARBA00023137"/>
    </source>
</evidence>
<dbReference type="PRINTS" id="PR00401">
    <property type="entry name" value="SH2DOMAIN"/>
</dbReference>
<reference evidence="13" key="2">
    <citation type="submission" date="2025-08" db="UniProtKB">
        <authorList>
            <consortium name="Ensembl"/>
        </authorList>
    </citation>
    <scope>IDENTIFICATION</scope>
    <source>
        <strain evidence="13">breed Abyssinian</strain>
    </source>
</reference>
<reference evidence="13" key="3">
    <citation type="submission" date="2025-09" db="UniProtKB">
        <authorList>
            <consortium name="Ensembl"/>
        </authorList>
    </citation>
    <scope>IDENTIFICATION</scope>
    <source>
        <strain evidence="13">breed Abyssinian</strain>
    </source>
</reference>
<dbReference type="PRINTS" id="PR00109">
    <property type="entry name" value="TYRKINASE"/>
</dbReference>
<evidence type="ECO:0000256" key="6">
    <source>
        <dbReference type="ARBA" id="ARBA00051245"/>
    </source>
</evidence>
<protein>
    <recommendedName>
        <fullName evidence="9">Tyrosine-protein kinase</fullName>
        <ecNumber evidence="9">2.7.10.2</ecNumber>
    </recommendedName>
</protein>
<keyword evidence="14" id="KW-1185">Reference proteome</keyword>
<feature type="binding site" evidence="8">
    <location>
        <position position="403"/>
    </location>
    <ligand>
        <name>ATP</name>
        <dbReference type="ChEBI" id="CHEBI:30616"/>
    </ligand>
</feature>
<keyword evidence="5 9" id="KW-0829">Tyrosine-protein kinase</keyword>
<dbReference type="InterPro" id="IPR036860">
    <property type="entry name" value="SH2_dom_sf"/>
</dbReference>
<evidence type="ECO:0000256" key="10">
    <source>
        <dbReference type="SAM" id="MobiDB-lite"/>
    </source>
</evidence>
<evidence type="ECO:0000256" key="9">
    <source>
        <dbReference type="RuleBase" id="RU362096"/>
    </source>
</evidence>